<feature type="transmembrane region" description="Helical" evidence="5">
    <location>
        <begin position="214"/>
        <end position="234"/>
    </location>
</feature>
<dbReference type="InterPro" id="IPR011701">
    <property type="entry name" value="MFS"/>
</dbReference>
<dbReference type="InterPro" id="IPR001958">
    <property type="entry name" value="Tet-R_TetA/multi-R_MdtG-like"/>
</dbReference>
<dbReference type="PANTHER" id="PTHR23501">
    <property type="entry name" value="MAJOR FACILITATOR SUPERFAMILY"/>
    <property type="match status" value="1"/>
</dbReference>
<evidence type="ECO:0000313" key="8">
    <source>
        <dbReference type="Proteomes" id="UP000334990"/>
    </source>
</evidence>
<keyword evidence="4 5" id="KW-0472">Membrane</keyword>
<feature type="transmembrane region" description="Helical" evidence="5">
    <location>
        <begin position="38"/>
        <end position="56"/>
    </location>
</feature>
<proteinExistence type="predicted"/>
<dbReference type="SUPFAM" id="SSF103473">
    <property type="entry name" value="MFS general substrate transporter"/>
    <property type="match status" value="1"/>
</dbReference>
<dbReference type="PRINTS" id="PR01035">
    <property type="entry name" value="TCRTETA"/>
</dbReference>
<protein>
    <submittedName>
        <fullName evidence="7">EmrB/QacA family drug resistance transporter</fullName>
    </submittedName>
</protein>
<dbReference type="Pfam" id="PF07690">
    <property type="entry name" value="MFS_1"/>
    <property type="match status" value="1"/>
</dbReference>
<dbReference type="PANTHER" id="PTHR23501:SF197">
    <property type="entry name" value="COMD"/>
    <property type="match status" value="1"/>
</dbReference>
<dbReference type="GO" id="GO:0022857">
    <property type="term" value="F:transmembrane transporter activity"/>
    <property type="evidence" value="ECO:0007669"/>
    <property type="project" value="InterPro"/>
</dbReference>
<sequence length="458" mass="46841">MAGCLLTLVLAILDQNIVTTAAWSIVTDLDPAHGLERLPWLVTAYALAATAALPLYGKLCDVYGAKIVYMGAVGLFVAGSLLCGAAADMTWLIAARAVQGLGGGGLMSVTLVVFAHLVPPQQRAGSAGAGGVLAGLGMVAGPLLGGLLAEHLGWRWIFLGNLPLGLLVLLTAAGLRLSDGGLRHRIDYPGAAIFAAAATGLLLATEWGGDEHAWTSPTILTLGAVTLVLVAAFARRELTAPEPIVPLDLFRDRVMRMAVPVQFLTGFAMIGSVLFAIIYLRAARGVAAADSGLYLIPMAAGMALSGLVSGRAIGRGAPPRTFLLAGLAMSALAMLLLGLLRLDTPLWILDLDLALLGAGFGQSLGILIMLVQNSVPVDRLGVAITSIRFVQTLGISLGSAVFGLILDRVSSASLPSGAPAAVVAGVDAVFLTAAAIMLAALATAAYGWRARETVSGSS</sequence>
<dbReference type="Proteomes" id="UP000334990">
    <property type="component" value="Unassembled WGS sequence"/>
</dbReference>
<feature type="transmembrane region" description="Helical" evidence="5">
    <location>
        <begin position="93"/>
        <end position="115"/>
    </location>
</feature>
<feature type="transmembrane region" description="Helical" evidence="5">
    <location>
        <begin position="68"/>
        <end position="87"/>
    </location>
</feature>
<evidence type="ECO:0000256" key="4">
    <source>
        <dbReference type="ARBA" id="ARBA00023136"/>
    </source>
</evidence>
<dbReference type="PROSITE" id="PS50850">
    <property type="entry name" value="MFS"/>
    <property type="match status" value="1"/>
</dbReference>
<evidence type="ECO:0000259" key="6">
    <source>
        <dbReference type="PROSITE" id="PS50850"/>
    </source>
</evidence>
<keyword evidence="2 5" id="KW-0812">Transmembrane</keyword>
<organism evidence="7 8">
    <name type="scientific">Acrocarpospora corrugata</name>
    <dbReference type="NCBI Taxonomy" id="35763"/>
    <lineage>
        <taxon>Bacteria</taxon>
        <taxon>Bacillati</taxon>
        <taxon>Actinomycetota</taxon>
        <taxon>Actinomycetes</taxon>
        <taxon>Streptosporangiales</taxon>
        <taxon>Streptosporangiaceae</taxon>
        <taxon>Acrocarpospora</taxon>
    </lineage>
</organism>
<dbReference type="InterPro" id="IPR036259">
    <property type="entry name" value="MFS_trans_sf"/>
</dbReference>
<feature type="transmembrane region" description="Helical" evidence="5">
    <location>
        <begin position="322"/>
        <end position="340"/>
    </location>
</feature>
<dbReference type="AlphaFoldDB" id="A0A5M3W0W2"/>
<feature type="transmembrane region" description="Helical" evidence="5">
    <location>
        <begin position="254"/>
        <end position="280"/>
    </location>
</feature>
<dbReference type="Gene3D" id="1.20.1250.20">
    <property type="entry name" value="MFS general substrate transporter like domains"/>
    <property type="match status" value="1"/>
</dbReference>
<feature type="transmembrane region" description="Helical" evidence="5">
    <location>
        <begin position="382"/>
        <end position="406"/>
    </location>
</feature>
<keyword evidence="3 5" id="KW-1133">Transmembrane helix</keyword>
<feature type="transmembrane region" description="Helical" evidence="5">
    <location>
        <begin position="187"/>
        <end position="208"/>
    </location>
</feature>
<keyword evidence="8" id="KW-1185">Reference proteome</keyword>
<feature type="transmembrane region" description="Helical" evidence="5">
    <location>
        <begin position="154"/>
        <end position="175"/>
    </location>
</feature>
<accession>A0A5M3W0W2</accession>
<name>A0A5M3W0W2_9ACTN</name>
<evidence type="ECO:0000256" key="3">
    <source>
        <dbReference type="ARBA" id="ARBA00022989"/>
    </source>
</evidence>
<dbReference type="Gene3D" id="1.20.1720.10">
    <property type="entry name" value="Multidrug resistance protein D"/>
    <property type="match status" value="1"/>
</dbReference>
<evidence type="ECO:0000256" key="5">
    <source>
        <dbReference type="SAM" id="Phobius"/>
    </source>
</evidence>
<dbReference type="EMBL" id="BLAD01000060">
    <property type="protein sequence ID" value="GES02675.1"/>
    <property type="molecule type" value="Genomic_DNA"/>
</dbReference>
<comment type="subcellular location">
    <subcellularLocation>
        <location evidence="1">Cell membrane</location>
        <topology evidence="1">Multi-pass membrane protein</topology>
    </subcellularLocation>
</comment>
<feature type="transmembrane region" description="Helical" evidence="5">
    <location>
        <begin position="418"/>
        <end position="448"/>
    </location>
</feature>
<feature type="domain" description="Major facilitator superfamily (MFS) profile" evidence="6">
    <location>
        <begin position="1"/>
        <end position="451"/>
    </location>
</feature>
<dbReference type="InterPro" id="IPR020846">
    <property type="entry name" value="MFS_dom"/>
</dbReference>
<evidence type="ECO:0000256" key="1">
    <source>
        <dbReference type="ARBA" id="ARBA00004651"/>
    </source>
</evidence>
<feature type="transmembrane region" description="Helical" evidence="5">
    <location>
        <begin position="292"/>
        <end position="310"/>
    </location>
</feature>
<dbReference type="GO" id="GO:0005886">
    <property type="term" value="C:plasma membrane"/>
    <property type="evidence" value="ECO:0007669"/>
    <property type="project" value="UniProtKB-SubCell"/>
</dbReference>
<feature type="transmembrane region" description="Helical" evidence="5">
    <location>
        <begin position="127"/>
        <end position="148"/>
    </location>
</feature>
<evidence type="ECO:0000256" key="2">
    <source>
        <dbReference type="ARBA" id="ARBA00022692"/>
    </source>
</evidence>
<feature type="transmembrane region" description="Helical" evidence="5">
    <location>
        <begin position="346"/>
        <end position="370"/>
    </location>
</feature>
<reference evidence="7 8" key="1">
    <citation type="submission" date="2019-10" db="EMBL/GenBank/DDBJ databases">
        <title>Whole genome shotgun sequence of Acrocarpospora corrugata NBRC 13972.</title>
        <authorList>
            <person name="Ichikawa N."/>
            <person name="Kimura A."/>
            <person name="Kitahashi Y."/>
            <person name="Komaki H."/>
            <person name="Oguchi A."/>
        </authorList>
    </citation>
    <scope>NUCLEOTIDE SEQUENCE [LARGE SCALE GENOMIC DNA]</scope>
    <source>
        <strain evidence="7 8">NBRC 13972</strain>
    </source>
</reference>
<evidence type="ECO:0000313" key="7">
    <source>
        <dbReference type="EMBL" id="GES02675.1"/>
    </source>
</evidence>
<gene>
    <name evidence="7" type="ORF">Acor_47410</name>
</gene>
<comment type="caution">
    <text evidence="7">The sequence shown here is derived from an EMBL/GenBank/DDBJ whole genome shotgun (WGS) entry which is preliminary data.</text>
</comment>